<dbReference type="Gene3D" id="1.20.890.10">
    <property type="entry name" value="cAMP-dependent protein kinase regulatory subunit, dimerization-anchoring domain"/>
    <property type="match status" value="1"/>
</dbReference>
<protein>
    <submittedName>
        <fullName evidence="5">Uncharacterized protein</fullName>
    </submittedName>
</protein>
<name>A0A8R1XT37_ONCVO</name>
<evidence type="ECO:0000256" key="1">
    <source>
        <dbReference type="ARBA" id="ARBA00022679"/>
    </source>
</evidence>
<dbReference type="SUPFAM" id="SSF52540">
    <property type="entry name" value="P-loop containing nucleoside triphosphate hydrolases"/>
    <property type="match status" value="2"/>
</dbReference>
<dbReference type="AlphaFoldDB" id="A0A8R1XT37"/>
<evidence type="ECO:0000313" key="6">
    <source>
        <dbReference type="Proteomes" id="UP000024404"/>
    </source>
</evidence>
<dbReference type="PANTHER" id="PTHR23359">
    <property type="entry name" value="NUCLEOTIDE KINASE"/>
    <property type="match status" value="1"/>
</dbReference>
<feature type="compositionally biased region" description="Basic and acidic residues" evidence="4">
    <location>
        <begin position="70"/>
        <end position="80"/>
    </location>
</feature>
<dbReference type="Pfam" id="PF00406">
    <property type="entry name" value="ADK"/>
    <property type="match status" value="2"/>
</dbReference>
<feature type="compositionally biased region" description="Basic and acidic residues" evidence="4">
    <location>
        <begin position="448"/>
        <end position="457"/>
    </location>
</feature>
<dbReference type="CDD" id="cd01428">
    <property type="entry name" value="ADK"/>
    <property type="match status" value="2"/>
</dbReference>
<feature type="compositionally biased region" description="Polar residues" evidence="4">
    <location>
        <begin position="93"/>
        <end position="128"/>
    </location>
</feature>
<feature type="compositionally biased region" description="Low complexity" evidence="4">
    <location>
        <begin position="500"/>
        <end position="510"/>
    </location>
</feature>
<dbReference type="GO" id="GO:0005524">
    <property type="term" value="F:ATP binding"/>
    <property type="evidence" value="ECO:0007669"/>
    <property type="project" value="InterPro"/>
</dbReference>
<dbReference type="InterPro" id="IPR027417">
    <property type="entry name" value="P-loop_NTPase"/>
</dbReference>
<keyword evidence="1" id="KW-0808">Transferase</keyword>
<keyword evidence="6" id="KW-1185">Reference proteome</keyword>
<feature type="compositionally biased region" description="Polar residues" evidence="4">
    <location>
        <begin position="514"/>
        <end position="534"/>
    </location>
</feature>
<dbReference type="PRINTS" id="PR00094">
    <property type="entry name" value="ADENYLTKNASE"/>
</dbReference>
<dbReference type="GO" id="GO:0006139">
    <property type="term" value="P:nucleobase-containing compound metabolic process"/>
    <property type="evidence" value="ECO:0007669"/>
    <property type="project" value="InterPro"/>
</dbReference>
<keyword evidence="2" id="KW-0547">Nucleotide-binding</keyword>
<keyword evidence="3" id="KW-0418">Kinase</keyword>
<reference evidence="6" key="1">
    <citation type="submission" date="2013-10" db="EMBL/GenBank/DDBJ databases">
        <title>Genome sequencing of Onchocerca volvulus.</title>
        <authorList>
            <person name="Cotton J."/>
            <person name="Tsai J."/>
            <person name="Stanley E."/>
            <person name="Tracey A."/>
            <person name="Holroyd N."/>
            <person name="Lustigman S."/>
            <person name="Berriman M."/>
        </authorList>
    </citation>
    <scope>NUCLEOTIDE SEQUENCE</scope>
</reference>
<feature type="region of interest" description="Disordered" evidence="4">
    <location>
        <begin position="552"/>
        <end position="572"/>
    </location>
</feature>
<feature type="compositionally biased region" description="Polar residues" evidence="4">
    <location>
        <begin position="414"/>
        <end position="423"/>
    </location>
</feature>
<feature type="region of interest" description="Disordered" evidence="4">
    <location>
        <begin position="70"/>
        <end position="128"/>
    </location>
</feature>
<dbReference type="HAMAP" id="MF_00235">
    <property type="entry name" value="Adenylate_kinase_Adk"/>
    <property type="match status" value="1"/>
</dbReference>
<feature type="compositionally biased region" description="Basic and acidic residues" evidence="4">
    <location>
        <begin position="365"/>
        <end position="384"/>
    </location>
</feature>
<dbReference type="SUPFAM" id="SSF47391">
    <property type="entry name" value="Dimerization-anchoring domain of cAMP-dependent PK regulatory subunit"/>
    <property type="match status" value="1"/>
</dbReference>
<proteinExistence type="inferred from homology"/>
<dbReference type="Gene3D" id="3.40.50.300">
    <property type="entry name" value="P-loop containing nucleotide triphosphate hydrolases"/>
    <property type="match status" value="2"/>
</dbReference>
<sequence length="795" mass="88422">MGAEAKHYLQEHDIPQLFESLITGLICNKPEDPIAFLECALTKVRQNSNFEYRWDSFVDEAMLRKYEETTKRGLKAEKPKKGAKSKTRAPVTEQAQRVSSNKSTASSMVTTNKKISLQPPSATQNPETVTIPDVPIILFMGGPGGGKTRHAARVQEALSKFGLVHICMPDMIRAAIAKYKNTNPDWKEAAERYGRGELIPNNLALGLVQAEMRKHQDAKAFFLEGFPREARQVESFEREVRPVNMALILDYDENTLRHHMENRGLDTEIIDAKIREFKLKTLPSAKYFDDQRLLHLIPGEQTDQWIFERMKMLIQRAMELGIPITTSKVASRIGSPLQRPDTAATVTQAAAIVENAVATAQASEIESRPATKAETKVSEKKDSKPTTATGTKVKQVDSPVATNDVKNTVAAASERSTPETGSEGSLKEKPSTASKQKSSIKGNSSSESKTEKTKADSSIEQVDDIEVHERPQISEAISETVKQSTPMQSIPGKEEPNLEKSSQSSKQSSRSDTKTMSYKVSRTASQASKSSEISHQSIYGIKSENQSAFSIKSETQLTDASESNASEVNNRFPSGLPNKASVIVIAGPPGSNKEEISKRVAEKYDGFLFLSMGDLLRKEIEANADDQLWQRIGKKINAGEPVPTKICRELLYSKIYDADNVSSGYVIEGYPRAKNQAIDFENQIGRLDLVILIDCTEEFCTEIIEKHKNAGMEVRPNDNPEALKTRLQMFKQNTLPMLKYFDDKKKLKVVDGGNNPDKIFDEIVEEINRIILGEEQKDEKSRSSSKASRKKTAKQ</sequence>
<accession>A0A8R1XT37</accession>
<dbReference type="EnsemblMetazoa" id="OVOC3109.1">
    <property type="protein sequence ID" value="OVOC3109.1"/>
    <property type="gene ID" value="WBGene00239918"/>
</dbReference>
<reference evidence="5" key="2">
    <citation type="submission" date="2022-06" db="UniProtKB">
        <authorList>
            <consortium name="EnsemblMetazoa"/>
        </authorList>
    </citation>
    <scope>IDENTIFICATION</scope>
</reference>
<dbReference type="GO" id="GO:0019205">
    <property type="term" value="F:nucleobase-containing compound kinase activity"/>
    <property type="evidence" value="ECO:0007669"/>
    <property type="project" value="InterPro"/>
</dbReference>
<feature type="region of interest" description="Disordered" evidence="4">
    <location>
        <begin position="774"/>
        <end position="795"/>
    </location>
</feature>
<dbReference type="Proteomes" id="UP000024404">
    <property type="component" value="Unassembled WGS sequence"/>
</dbReference>
<organism evidence="5 6">
    <name type="scientific">Onchocerca volvulus</name>
    <dbReference type="NCBI Taxonomy" id="6282"/>
    <lineage>
        <taxon>Eukaryota</taxon>
        <taxon>Metazoa</taxon>
        <taxon>Ecdysozoa</taxon>
        <taxon>Nematoda</taxon>
        <taxon>Chromadorea</taxon>
        <taxon>Rhabditida</taxon>
        <taxon>Spirurina</taxon>
        <taxon>Spiruromorpha</taxon>
        <taxon>Filarioidea</taxon>
        <taxon>Onchocercidae</taxon>
        <taxon>Onchocerca</taxon>
    </lineage>
</organism>
<evidence type="ECO:0000256" key="3">
    <source>
        <dbReference type="ARBA" id="ARBA00022777"/>
    </source>
</evidence>
<feature type="compositionally biased region" description="Polar residues" evidence="4">
    <location>
        <begin position="475"/>
        <end position="488"/>
    </location>
</feature>
<evidence type="ECO:0000256" key="2">
    <source>
        <dbReference type="ARBA" id="ARBA00022741"/>
    </source>
</evidence>
<feature type="region of interest" description="Disordered" evidence="4">
    <location>
        <begin position="360"/>
        <end position="534"/>
    </location>
</feature>
<evidence type="ECO:0000313" key="5">
    <source>
        <dbReference type="EnsemblMetazoa" id="OVOC3109.1"/>
    </source>
</evidence>
<feature type="compositionally biased region" description="Low complexity" evidence="4">
    <location>
        <begin position="434"/>
        <end position="447"/>
    </location>
</feature>
<dbReference type="EMBL" id="CMVM020000077">
    <property type="status" value="NOT_ANNOTATED_CDS"/>
    <property type="molecule type" value="Genomic_DNA"/>
</dbReference>
<dbReference type="InterPro" id="IPR000850">
    <property type="entry name" value="Adenylat/UMP-CMP_kin"/>
</dbReference>
<dbReference type="CDD" id="cd22978">
    <property type="entry name" value="DD_AK5"/>
    <property type="match status" value="1"/>
</dbReference>
<evidence type="ECO:0000256" key="4">
    <source>
        <dbReference type="SAM" id="MobiDB-lite"/>
    </source>
</evidence>